<evidence type="ECO:0000313" key="3">
    <source>
        <dbReference type="Proteomes" id="UP001165488"/>
    </source>
</evidence>
<proteinExistence type="predicted"/>
<feature type="chain" id="PRO_5045680230" description="C1q domain-containing protein" evidence="1">
    <location>
        <begin position="20"/>
        <end position="1257"/>
    </location>
</feature>
<feature type="signal peptide" evidence="1">
    <location>
        <begin position="1"/>
        <end position="19"/>
    </location>
</feature>
<dbReference type="RefSeq" id="WP_241276652.1">
    <property type="nucleotide sequence ID" value="NZ_JAKZGS010000030.1"/>
</dbReference>
<reference evidence="2" key="1">
    <citation type="submission" date="2022-03" db="EMBL/GenBank/DDBJ databases">
        <title>De novo assembled genomes of Belliella spp. (Cyclobacteriaceae) strains.</title>
        <authorList>
            <person name="Szabo A."/>
            <person name="Korponai K."/>
            <person name="Felfoldi T."/>
        </authorList>
    </citation>
    <scope>NUCLEOTIDE SEQUENCE</scope>
    <source>
        <strain evidence="2">DSM 107340</strain>
    </source>
</reference>
<keyword evidence="1" id="KW-0732">Signal</keyword>
<evidence type="ECO:0000256" key="1">
    <source>
        <dbReference type="SAM" id="SignalP"/>
    </source>
</evidence>
<comment type="caution">
    <text evidence="2">The sequence shown here is derived from an EMBL/GenBank/DDBJ whole genome shotgun (WGS) entry which is preliminary data.</text>
</comment>
<protein>
    <recommendedName>
        <fullName evidence="4">C1q domain-containing protein</fullName>
    </recommendedName>
</protein>
<organism evidence="2 3">
    <name type="scientific">Belliella calami</name>
    <dbReference type="NCBI Taxonomy" id="2923436"/>
    <lineage>
        <taxon>Bacteria</taxon>
        <taxon>Pseudomonadati</taxon>
        <taxon>Bacteroidota</taxon>
        <taxon>Cytophagia</taxon>
        <taxon>Cytophagales</taxon>
        <taxon>Cyclobacteriaceae</taxon>
        <taxon>Belliella</taxon>
    </lineage>
</organism>
<accession>A0ABS9UUH4</accession>
<dbReference type="EMBL" id="JAKZGS010000030">
    <property type="protein sequence ID" value="MCH7400159.1"/>
    <property type="molecule type" value="Genomic_DNA"/>
</dbReference>
<gene>
    <name evidence="2" type="ORF">MM236_19350</name>
</gene>
<sequence length="1257" mass="128245">MKQSVLILLLFFFIHSTQAQVKVGGDPVIINSSAIFEIESSDKGVLFPRVALNSLTDVTSIPNPSNSLTIFNTATVGTAPNNITPGYYYWSTADMKWIRLIDKEADLRLVTGSSHITQDAGTGSNGTNAGTGARNVFIGNNVGNDITTGSNNIGIGGFSLNTLTNGSNNTAIGINTLRNNNSTQNVAIGNGVLQANTTGSSNTSVGERSQMLSTTGASNTALGDRALQNNLTGSNNTAVGALAGANLTEGTGNIFIGNNAQPNVAPTANNQLNIGNWIFGDNGNIGIGKAVPATSTPDVTRLVHVAPPASSTSNRSTELLLEYKGPTISEGGIITGQDMAINDADKRVAQIILGKTTSAATTNANGRIRFGVANAGVLTTMATLTPTGFAVTNLNTSPGLISENVVVTSTTGLLKSVSQTSIAAQADVRAVDTRSHITQDAGANGSEGITSGGSNNILLGAGAGNAGNSNTALGSAALNNVTQSYNIGIGNSALREITASTGNIALGFQAAHTLIDGNNSIFIGHQVQPNVSTTASNQLNIGNWIYGNAGLIGLGTAAANPTQRLDVANGNLRVRDINLPANAGALADKIVVANGDGIFKTVDRSTFAADLRLVGTNNHITQDAGVGGTGTSAGTGGHNVMIGLQAGNALTTGADNIGIGRFALQNVTTASNNTAVGTSALSANTGVSNTAFGAVALSSNTTGTRNTSVGERSLATNTTGVDNTAVGSAALRDNTTGSSNVAIGRNTLDENLTGIENLGAGNNALGANTVGNYNVAVGNNALAASTASNNTALGQNAGANNVTGSSNVFIGQAAGNNSTGNFNTMLGRSAGTQLTSGASNIFLGYNIQPNVSNTASNQLNIGNWIYGNAGLIGLGTDAANPTQRLDVANGNLRVRDINLPANEGIATDRVVVADGTGIFKSVDRASLVTNIYNANGTLTANRVVTTNNNTLRFVGNENFVQITNIGTEGRMVATGTGRGSFSATGGNSILDVYADNNNTAQVVARGTTNTGLHLRTEGATSIRFSTFNSEKMRLLANGKLGIGTLTPSENVDINGVARVRNLPLNGTANAISTTVTGEAAASQNQTFTASRTVVADENGVLGSVEGIPSQAGTSRVVLSATAPGNQDISNGTTASTGIFSIENIDLFNAWANNFFTVPETGLYVISMQSAHEKSVASTSSWFNISRLQRSVNGGANWNNLMVDTKSNNSPGDVNNGNIIQWTGILNQGELIRIAYVCNATQPNIVLLGSLTITKLNQ</sequence>
<dbReference type="Proteomes" id="UP001165488">
    <property type="component" value="Unassembled WGS sequence"/>
</dbReference>
<evidence type="ECO:0008006" key="4">
    <source>
        <dbReference type="Google" id="ProtNLM"/>
    </source>
</evidence>
<name>A0ABS9UUH4_9BACT</name>
<keyword evidence="3" id="KW-1185">Reference proteome</keyword>
<evidence type="ECO:0000313" key="2">
    <source>
        <dbReference type="EMBL" id="MCH7400159.1"/>
    </source>
</evidence>